<feature type="transmembrane region" description="Helical" evidence="6">
    <location>
        <begin position="389"/>
        <end position="407"/>
    </location>
</feature>
<evidence type="ECO:0000313" key="8">
    <source>
        <dbReference type="Proteomes" id="UP000823769"/>
    </source>
</evidence>
<feature type="transmembrane region" description="Helical" evidence="6">
    <location>
        <begin position="176"/>
        <end position="204"/>
    </location>
</feature>
<evidence type="ECO:0000313" key="7">
    <source>
        <dbReference type="EMBL" id="MBO8480332.1"/>
    </source>
</evidence>
<keyword evidence="2" id="KW-0813">Transport</keyword>
<dbReference type="CDD" id="cd10336">
    <property type="entry name" value="SLC6sbd_Tyt1-Like"/>
    <property type="match status" value="1"/>
</dbReference>
<dbReference type="InterPro" id="IPR037272">
    <property type="entry name" value="SNS_sf"/>
</dbReference>
<dbReference type="PANTHER" id="PTHR42948">
    <property type="entry name" value="TRANSPORTER"/>
    <property type="match status" value="1"/>
</dbReference>
<keyword evidence="5 6" id="KW-0472">Membrane</keyword>
<organism evidence="7 8">
    <name type="scientific">Candidatus Cryptobacteroides avistercoris</name>
    <dbReference type="NCBI Taxonomy" id="2840758"/>
    <lineage>
        <taxon>Bacteria</taxon>
        <taxon>Pseudomonadati</taxon>
        <taxon>Bacteroidota</taxon>
        <taxon>Bacteroidia</taxon>
        <taxon>Bacteroidales</taxon>
        <taxon>Candidatus Cryptobacteroides</taxon>
    </lineage>
</organism>
<dbReference type="NCBIfam" id="NF037979">
    <property type="entry name" value="Na_transp"/>
    <property type="match status" value="1"/>
</dbReference>
<evidence type="ECO:0000256" key="5">
    <source>
        <dbReference type="ARBA" id="ARBA00023136"/>
    </source>
</evidence>
<feature type="transmembrane region" description="Helical" evidence="6">
    <location>
        <begin position="12"/>
        <end position="31"/>
    </location>
</feature>
<proteinExistence type="predicted"/>
<feature type="transmembrane region" description="Helical" evidence="6">
    <location>
        <begin position="85"/>
        <end position="104"/>
    </location>
</feature>
<comment type="subcellular location">
    <subcellularLocation>
        <location evidence="1">Membrane</location>
        <topology evidence="1">Multi-pass membrane protein</topology>
    </subcellularLocation>
</comment>
<feature type="transmembrane region" description="Helical" evidence="6">
    <location>
        <begin position="259"/>
        <end position="278"/>
    </location>
</feature>
<dbReference type="Pfam" id="PF00209">
    <property type="entry name" value="SNF"/>
    <property type="match status" value="2"/>
</dbReference>
<dbReference type="PANTHER" id="PTHR42948:SF1">
    <property type="entry name" value="TRANSPORTER"/>
    <property type="match status" value="1"/>
</dbReference>
<dbReference type="InterPro" id="IPR047218">
    <property type="entry name" value="YocR/YhdH-like"/>
</dbReference>
<dbReference type="EMBL" id="JADILW010000066">
    <property type="protein sequence ID" value="MBO8480332.1"/>
    <property type="molecule type" value="Genomic_DNA"/>
</dbReference>
<keyword evidence="4 6" id="KW-1133">Transmembrane helix</keyword>
<feature type="transmembrane region" description="Helical" evidence="6">
    <location>
        <begin position="304"/>
        <end position="329"/>
    </location>
</feature>
<sequence>MAPRENFSSRLSVIVAMAGSAIGLGNIWRFPYLAGEQGGATFVFAYILATLFITLPLFLSEIIIGRRSRSNARDAMGVLAPKSRFWKNIGILAVLIPIIINSYYSVIGGWSLDYMIKSMTPGFFHASPGEVSRVFSDFISSPWEPIAMHLVFLGISVLVVARGVKTGIEKFSKIILPVLFVLVIVIAVYSISLPGAMAGVSYLFKPDFSKLTPETFAYAMGQSFYSLSVGMGAIITYGSYVRKEENIMVSSAWTGISDLVFALLAGLAIMPAVFAAGIEPGSGPGLIFQSVPYIFAEMGSGVPLLSAVISTLFFLAVVVAAMTSCVSLIEVGVAWLMERFNLRRSAACKWIFLVCGVLGVLCSLSFGPLNDLHIAGRTLFDFFDWASSNILLLLMGLLVVIFVGHVMKKADVRDEITNSGGFKGNFRLFGIFYFLVRWVCPVAVLVIFFFNFLG</sequence>
<dbReference type="Proteomes" id="UP000823769">
    <property type="component" value="Unassembled WGS sequence"/>
</dbReference>
<keyword evidence="3 6" id="KW-0812">Transmembrane</keyword>
<protein>
    <submittedName>
        <fullName evidence="7">Sodium-dependent transporter</fullName>
    </submittedName>
</protein>
<dbReference type="PRINTS" id="PR00176">
    <property type="entry name" value="NANEUSMPORT"/>
</dbReference>
<dbReference type="AlphaFoldDB" id="A0A9D9NNU7"/>
<dbReference type="PROSITE" id="PS50267">
    <property type="entry name" value="NA_NEUROTRAN_SYMP_3"/>
    <property type="match status" value="1"/>
</dbReference>
<dbReference type="InterPro" id="IPR000175">
    <property type="entry name" value="Na/ntran_symport"/>
</dbReference>
<feature type="transmembrane region" description="Helical" evidence="6">
    <location>
        <begin position="43"/>
        <end position="64"/>
    </location>
</feature>
<dbReference type="GO" id="GO:0016020">
    <property type="term" value="C:membrane"/>
    <property type="evidence" value="ECO:0007669"/>
    <property type="project" value="UniProtKB-SubCell"/>
</dbReference>
<feature type="transmembrane region" description="Helical" evidence="6">
    <location>
        <begin position="428"/>
        <end position="453"/>
    </location>
</feature>
<evidence type="ECO:0000256" key="2">
    <source>
        <dbReference type="ARBA" id="ARBA00022448"/>
    </source>
</evidence>
<feature type="transmembrane region" description="Helical" evidence="6">
    <location>
        <begin position="146"/>
        <end position="164"/>
    </location>
</feature>
<evidence type="ECO:0000256" key="1">
    <source>
        <dbReference type="ARBA" id="ARBA00004141"/>
    </source>
</evidence>
<accession>A0A9D9NNU7</accession>
<gene>
    <name evidence="7" type="ORF">IAB76_04380</name>
</gene>
<feature type="transmembrane region" description="Helical" evidence="6">
    <location>
        <begin position="350"/>
        <end position="369"/>
    </location>
</feature>
<evidence type="ECO:0000256" key="6">
    <source>
        <dbReference type="SAM" id="Phobius"/>
    </source>
</evidence>
<evidence type="ECO:0000256" key="4">
    <source>
        <dbReference type="ARBA" id="ARBA00022989"/>
    </source>
</evidence>
<feature type="transmembrane region" description="Helical" evidence="6">
    <location>
        <begin position="216"/>
        <end position="238"/>
    </location>
</feature>
<reference evidence="7" key="2">
    <citation type="journal article" date="2021" name="PeerJ">
        <title>Extensive microbial diversity within the chicken gut microbiome revealed by metagenomics and culture.</title>
        <authorList>
            <person name="Gilroy R."/>
            <person name="Ravi A."/>
            <person name="Getino M."/>
            <person name="Pursley I."/>
            <person name="Horton D.L."/>
            <person name="Alikhan N.F."/>
            <person name="Baker D."/>
            <person name="Gharbi K."/>
            <person name="Hall N."/>
            <person name="Watson M."/>
            <person name="Adriaenssens E.M."/>
            <person name="Foster-Nyarko E."/>
            <person name="Jarju S."/>
            <person name="Secka A."/>
            <person name="Antonio M."/>
            <person name="Oren A."/>
            <person name="Chaudhuri R.R."/>
            <person name="La Ragione R."/>
            <person name="Hildebrand F."/>
            <person name="Pallen M.J."/>
        </authorList>
    </citation>
    <scope>NUCLEOTIDE SEQUENCE</scope>
    <source>
        <strain evidence="7">B3-1481</strain>
    </source>
</reference>
<comment type="caution">
    <text evidence="7">The sequence shown here is derived from an EMBL/GenBank/DDBJ whole genome shotgun (WGS) entry which is preliminary data.</text>
</comment>
<reference evidence="7" key="1">
    <citation type="submission" date="2020-10" db="EMBL/GenBank/DDBJ databases">
        <authorList>
            <person name="Gilroy R."/>
        </authorList>
    </citation>
    <scope>NUCLEOTIDE SEQUENCE</scope>
    <source>
        <strain evidence="7">B3-1481</strain>
    </source>
</reference>
<dbReference type="SUPFAM" id="SSF161070">
    <property type="entry name" value="SNF-like"/>
    <property type="match status" value="1"/>
</dbReference>
<evidence type="ECO:0000256" key="3">
    <source>
        <dbReference type="ARBA" id="ARBA00022692"/>
    </source>
</evidence>
<name>A0A9D9NNU7_9BACT</name>